<evidence type="ECO:0000256" key="1">
    <source>
        <dbReference type="ARBA" id="ARBA00006540"/>
    </source>
</evidence>
<dbReference type="Pfam" id="PF00297">
    <property type="entry name" value="Ribosomal_L3"/>
    <property type="match status" value="1"/>
</dbReference>
<evidence type="ECO:0000256" key="5">
    <source>
        <dbReference type="ARBA" id="ARBA00023274"/>
    </source>
</evidence>
<organism evidence="7 8">
    <name type="scientific">bacterium (Candidatus Gribaldobacteria) CG_4_10_14_0_8_um_filter_33_9</name>
    <dbReference type="NCBI Taxonomy" id="2014266"/>
    <lineage>
        <taxon>Bacteria</taxon>
        <taxon>Candidatus Gribaldobacteria</taxon>
    </lineage>
</organism>
<dbReference type="AlphaFoldDB" id="A0A2M7RPZ7"/>
<dbReference type="EMBL" id="PFMI01000004">
    <property type="protein sequence ID" value="PIZ01251.1"/>
    <property type="molecule type" value="Genomic_DNA"/>
</dbReference>
<keyword evidence="2" id="KW-0699">rRNA-binding</keyword>
<evidence type="ECO:0000256" key="4">
    <source>
        <dbReference type="ARBA" id="ARBA00022980"/>
    </source>
</evidence>
<dbReference type="Gene3D" id="2.40.30.10">
    <property type="entry name" value="Translation factors"/>
    <property type="match status" value="2"/>
</dbReference>
<dbReference type="GO" id="GO:0006412">
    <property type="term" value="P:translation"/>
    <property type="evidence" value="ECO:0007669"/>
    <property type="project" value="UniProtKB-UniRule"/>
</dbReference>
<comment type="caution">
    <text evidence="7">The sequence shown here is derived from an EMBL/GenBank/DDBJ whole genome shotgun (WGS) entry which is preliminary data.</text>
</comment>
<reference evidence="8" key="1">
    <citation type="submission" date="2017-09" db="EMBL/GenBank/DDBJ databases">
        <title>Depth-based differentiation of microbial function through sediment-hosted aquifers and enrichment of novel symbionts in the deep terrestrial subsurface.</title>
        <authorList>
            <person name="Probst A.J."/>
            <person name="Ladd B."/>
            <person name="Jarett J.K."/>
            <person name="Geller-Mcgrath D.E."/>
            <person name="Sieber C.M.K."/>
            <person name="Emerson J.B."/>
            <person name="Anantharaman K."/>
            <person name="Thomas B.C."/>
            <person name="Malmstrom R."/>
            <person name="Stieglmeier M."/>
            <person name="Klingl A."/>
            <person name="Woyke T."/>
            <person name="Ryan C.M."/>
            <person name="Banfield J.F."/>
        </authorList>
    </citation>
    <scope>NUCLEOTIDE SEQUENCE [LARGE SCALE GENOMIC DNA]</scope>
</reference>
<dbReference type="PANTHER" id="PTHR11229">
    <property type="entry name" value="50S RIBOSOMAL PROTEIN L3"/>
    <property type="match status" value="1"/>
</dbReference>
<evidence type="ECO:0000256" key="3">
    <source>
        <dbReference type="ARBA" id="ARBA00022884"/>
    </source>
</evidence>
<keyword evidence="3" id="KW-0694">RNA-binding</keyword>
<dbReference type="InterPro" id="IPR019927">
    <property type="entry name" value="Ribosomal_uL3_bac/org-type"/>
</dbReference>
<dbReference type="GO" id="GO:0003735">
    <property type="term" value="F:structural constituent of ribosome"/>
    <property type="evidence" value="ECO:0007669"/>
    <property type="project" value="UniProtKB-UniRule"/>
</dbReference>
<name>A0A2M7RPZ7_9BACT</name>
<dbReference type="NCBIfam" id="TIGR03625">
    <property type="entry name" value="L3_bact"/>
    <property type="match status" value="1"/>
</dbReference>
<dbReference type="GO" id="GO:0022625">
    <property type="term" value="C:cytosolic large ribosomal subunit"/>
    <property type="evidence" value="ECO:0007669"/>
    <property type="project" value="TreeGrafter"/>
</dbReference>
<dbReference type="Proteomes" id="UP000229371">
    <property type="component" value="Unassembled WGS sequence"/>
</dbReference>
<sequence length="189" mass="21200">MKFLLGKKLKMSQIFNDKTTIPITLITAGPCFVAQIKTKEKDKYQSVQIGFEEKNKSYRYLKEFKVEEMEIGNYKTGDRLDASVFKEREKVKISGINKGKGFQGAVKKWGFHGRNATHGVKHEERTLGSVGATGPQKVFKGKKMHGRMGNKRVTIKNLEIIKIDLENNLIAVKGAVPGRKGTLVEISNS</sequence>
<dbReference type="SUPFAM" id="SSF50447">
    <property type="entry name" value="Translation proteins"/>
    <property type="match status" value="1"/>
</dbReference>
<comment type="similarity">
    <text evidence="1">Belongs to the universal ribosomal protein uL3 family.</text>
</comment>
<dbReference type="PANTHER" id="PTHR11229:SF16">
    <property type="entry name" value="LARGE RIBOSOMAL SUBUNIT PROTEIN UL3C"/>
    <property type="match status" value="1"/>
</dbReference>
<dbReference type="InterPro" id="IPR009000">
    <property type="entry name" value="Transl_B-barrel_sf"/>
</dbReference>
<evidence type="ECO:0000313" key="7">
    <source>
        <dbReference type="EMBL" id="PIZ01251.1"/>
    </source>
</evidence>
<evidence type="ECO:0000256" key="2">
    <source>
        <dbReference type="ARBA" id="ARBA00022730"/>
    </source>
</evidence>
<keyword evidence="5" id="KW-0687">Ribonucleoprotein</keyword>
<keyword evidence="4 7" id="KW-0689">Ribosomal protein</keyword>
<protein>
    <recommendedName>
        <fullName evidence="6">50S ribosomal protein L3</fullName>
    </recommendedName>
</protein>
<evidence type="ECO:0000313" key="8">
    <source>
        <dbReference type="Proteomes" id="UP000229371"/>
    </source>
</evidence>
<gene>
    <name evidence="7" type="primary">rplC</name>
    <name evidence="7" type="ORF">COY61_00145</name>
</gene>
<dbReference type="InterPro" id="IPR000597">
    <property type="entry name" value="Ribosomal_uL3"/>
</dbReference>
<evidence type="ECO:0000256" key="6">
    <source>
        <dbReference type="NCBIfam" id="TIGR03625"/>
    </source>
</evidence>
<dbReference type="FunFam" id="2.40.30.10:FF:000004">
    <property type="entry name" value="50S ribosomal protein L3"/>
    <property type="match status" value="1"/>
</dbReference>
<proteinExistence type="inferred from homology"/>
<dbReference type="GO" id="GO:0019843">
    <property type="term" value="F:rRNA binding"/>
    <property type="evidence" value="ECO:0007669"/>
    <property type="project" value="UniProtKB-KW"/>
</dbReference>
<accession>A0A2M7RPZ7</accession>